<evidence type="ECO:0000259" key="1">
    <source>
        <dbReference type="Pfam" id="PF18480"/>
    </source>
</evidence>
<sequence>MKFIVDAQLPKRLARWLAARGHDVLHTLDLPEQNRTQDAGITALACLEHRIVVTKDADFVDSFLLQGRPPKLLLIVTGNISNQVLERLLTRNIAEIENAFASSQFVELTLSHLLVHD</sequence>
<comment type="caution">
    <text evidence="2">The sequence shown here is derived from an EMBL/GenBank/DDBJ whole genome shotgun (WGS) entry which is preliminary data.</text>
</comment>
<name>A0A9X0W8D5_9GAMM</name>
<organism evidence="2 3">
    <name type="scientific">Lamprobacter modestohalophilus</name>
    <dbReference type="NCBI Taxonomy" id="1064514"/>
    <lineage>
        <taxon>Bacteria</taxon>
        <taxon>Pseudomonadati</taxon>
        <taxon>Pseudomonadota</taxon>
        <taxon>Gammaproteobacteria</taxon>
        <taxon>Chromatiales</taxon>
        <taxon>Chromatiaceae</taxon>
        <taxon>Lamprobacter</taxon>
    </lineage>
</organism>
<evidence type="ECO:0000313" key="3">
    <source>
        <dbReference type="Proteomes" id="UP001138768"/>
    </source>
</evidence>
<dbReference type="Proteomes" id="UP001138768">
    <property type="component" value="Unassembled WGS sequence"/>
</dbReference>
<feature type="domain" description="DUF5615" evidence="1">
    <location>
        <begin position="1"/>
        <end position="109"/>
    </location>
</feature>
<proteinExistence type="predicted"/>
<protein>
    <recommendedName>
        <fullName evidence="1">DUF5615 domain-containing protein</fullName>
    </recommendedName>
</protein>
<gene>
    <name evidence="2" type="ORF">CKO42_06780</name>
</gene>
<dbReference type="Pfam" id="PF18480">
    <property type="entry name" value="DUF5615"/>
    <property type="match status" value="1"/>
</dbReference>
<dbReference type="InterPro" id="IPR041049">
    <property type="entry name" value="DUF5615"/>
</dbReference>
<keyword evidence="3" id="KW-1185">Reference proteome</keyword>
<dbReference type="EMBL" id="NRRY01000007">
    <property type="protein sequence ID" value="MBK1618153.1"/>
    <property type="molecule type" value="Genomic_DNA"/>
</dbReference>
<accession>A0A9X0W8D5</accession>
<reference evidence="2 3" key="1">
    <citation type="journal article" date="2020" name="Microorganisms">
        <title>Osmotic Adaptation and Compatible Solute Biosynthesis of Phototrophic Bacteria as Revealed from Genome Analyses.</title>
        <authorList>
            <person name="Imhoff J.F."/>
            <person name="Rahn T."/>
            <person name="Kunzel S."/>
            <person name="Keller A."/>
            <person name="Neulinger S.C."/>
        </authorList>
    </citation>
    <scope>NUCLEOTIDE SEQUENCE [LARGE SCALE GENOMIC DNA]</scope>
    <source>
        <strain evidence="2 3">DSM 25653</strain>
    </source>
</reference>
<evidence type="ECO:0000313" key="2">
    <source>
        <dbReference type="EMBL" id="MBK1618153.1"/>
    </source>
</evidence>
<dbReference type="AlphaFoldDB" id="A0A9X0W8D5"/>